<dbReference type="PANTHER" id="PTHR47331:SF1">
    <property type="entry name" value="GAG-LIKE PROTEIN"/>
    <property type="match status" value="1"/>
</dbReference>
<evidence type="ECO:0000313" key="4">
    <source>
        <dbReference type="Proteomes" id="UP000036403"/>
    </source>
</evidence>
<reference evidence="3 4" key="1">
    <citation type="submission" date="2015-04" db="EMBL/GenBank/DDBJ databases">
        <title>Lasius niger genome sequencing.</title>
        <authorList>
            <person name="Konorov E.A."/>
            <person name="Nikitin M.A."/>
            <person name="Kirill M.V."/>
            <person name="Chang P."/>
        </authorList>
    </citation>
    <scope>NUCLEOTIDE SEQUENCE [LARGE SCALE GENOMIC DNA]</scope>
    <source>
        <tissue evidence="3">Whole</tissue>
    </source>
</reference>
<sequence length="347" mass="38754">GFLWCSGRNLPRTKGNTLRLRGSASPSQSPSLTLDTKSRFCCVSNNAARIQLPHFTGKYEDWPAFRDLFQSIIGKDRNLSEVEKLHYLKSESAPELRKILNGVSSTAGTLESIDRPISKSEDLFVFLIVELLDVRTRREWENSTLKALQPGKSDSVATKSSDTGGRAARNHHVQKRETGSARCTFCKKDHALMLCEEFKSKPAQGRKQYTEENHLCENCLGKHKISDCQFKRLCSVCSEKHHTSLHDAFRKTSMEAESVRTSHIAHSASQRRSTMLLATARIRVADRFGNLEEARALIDQGSEATIITEKLAQRLRLPRSHSAVAIFGVGGQQTGTARGRVTLSVWS</sequence>
<dbReference type="InterPro" id="IPR001995">
    <property type="entry name" value="Peptidase_A2_cat"/>
</dbReference>
<dbReference type="EMBL" id="LBMM01015823">
    <property type="protein sequence ID" value="KMQ84650.1"/>
    <property type="molecule type" value="Genomic_DNA"/>
</dbReference>
<proteinExistence type="predicted"/>
<evidence type="ECO:0000259" key="2">
    <source>
        <dbReference type="PROSITE" id="PS50175"/>
    </source>
</evidence>
<dbReference type="GO" id="GO:0006508">
    <property type="term" value="P:proteolysis"/>
    <property type="evidence" value="ECO:0007669"/>
    <property type="project" value="InterPro"/>
</dbReference>
<dbReference type="PROSITE" id="PS50175">
    <property type="entry name" value="ASP_PROT_RETROV"/>
    <property type="match status" value="1"/>
</dbReference>
<evidence type="ECO:0000256" key="1">
    <source>
        <dbReference type="SAM" id="MobiDB-lite"/>
    </source>
</evidence>
<feature type="domain" description="Peptidase A2" evidence="2">
    <location>
        <begin position="294"/>
        <end position="331"/>
    </location>
</feature>
<dbReference type="PaxDb" id="67767-A0A0J7MW17"/>
<keyword evidence="4" id="KW-1185">Reference proteome</keyword>
<name>A0A0J7MW17_LASNI</name>
<dbReference type="STRING" id="67767.A0A0J7MW17"/>
<dbReference type="Proteomes" id="UP000036403">
    <property type="component" value="Unassembled WGS sequence"/>
</dbReference>
<dbReference type="GO" id="GO:0004190">
    <property type="term" value="F:aspartic-type endopeptidase activity"/>
    <property type="evidence" value="ECO:0007669"/>
    <property type="project" value="InterPro"/>
</dbReference>
<dbReference type="Pfam" id="PF03564">
    <property type="entry name" value="DUF1759"/>
    <property type="match status" value="1"/>
</dbReference>
<dbReference type="AlphaFoldDB" id="A0A0J7MW17"/>
<feature type="non-terminal residue" evidence="3">
    <location>
        <position position="347"/>
    </location>
</feature>
<gene>
    <name evidence="3" type="ORF">RF55_17384</name>
</gene>
<accession>A0A0J7MW17</accession>
<dbReference type="InterPro" id="IPR005312">
    <property type="entry name" value="DUF1759"/>
</dbReference>
<feature type="non-terminal residue" evidence="3">
    <location>
        <position position="1"/>
    </location>
</feature>
<dbReference type="OrthoDB" id="5984724at2759"/>
<dbReference type="PANTHER" id="PTHR47331">
    <property type="entry name" value="PHD-TYPE DOMAIN-CONTAINING PROTEIN"/>
    <property type="match status" value="1"/>
</dbReference>
<evidence type="ECO:0000313" key="3">
    <source>
        <dbReference type="EMBL" id="KMQ84650.1"/>
    </source>
</evidence>
<organism evidence="3 4">
    <name type="scientific">Lasius niger</name>
    <name type="common">Black garden ant</name>
    <dbReference type="NCBI Taxonomy" id="67767"/>
    <lineage>
        <taxon>Eukaryota</taxon>
        <taxon>Metazoa</taxon>
        <taxon>Ecdysozoa</taxon>
        <taxon>Arthropoda</taxon>
        <taxon>Hexapoda</taxon>
        <taxon>Insecta</taxon>
        <taxon>Pterygota</taxon>
        <taxon>Neoptera</taxon>
        <taxon>Endopterygota</taxon>
        <taxon>Hymenoptera</taxon>
        <taxon>Apocrita</taxon>
        <taxon>Aculeata</taxon>
        <taxon>Formicoidea</taxon>
        <taxon>Formicidae</taxon>
        <taxon>Formicinae</taxon>
        <taxon>Lasius</taxon>
        <taxon>Lasius</taxon>
    </lineage>
</organism>
<feature type="region of interest" description="Disordered" evidence="1">
    <location>
        <begin position="151"/>
        <end position="175"/>
    </location>
</feature>
<protein>
    <recommendedName>
        <fullName evidence="2">Peptidase A2 domain-containing protein</fullName>
    </recommendedName>
</protein>
<comment type="caution">
    <text evidence="3">The sequence shown here is derived from an EMBL/GenBank/DDBJ whole genome shotgun (WGS) entry which is preliminary data.</text>
</comment>